<dbReference type="Proteomes" id="UP000076738">
    <property type="component" value="Unassembled WGS sequence"/>
</dbReference>
<organism evidence="2 3">
    <name type="scientific">Calocera viscosa (strain TUFC12733)</name>
    <dbReference type="NCBI Taxonomy" id="1330018"/>
    <lineage>
        <taxon>Eukaryota</taxon>
        <taxon>Fungi</taxon>
        <taxon>Dikarya</taxon>
        <taxon>Basidiomycota</taxon>
        <taxon>Agaricomycotina</taxon>
        <taxon>Dacrymycetes</taxon>
        <taxon>Dacrymycetales</taxon>
        <taxon>Dacrymycetaceae</taxon>
        <taxon>Calocera</taxon>
    </lineage>
</organism>
<evidence type="ECO:0000256" key="1">
    <source>
        <dbReference type="SAM" id="MobiDB-lite"/>
    </source>
</evidence>
<name>A0A167H5P4_CALVF</name>
<proteinExistence type="predicted"/>
<sequence length="243" mass="25936">MEGPPAPRTPGMLELPRGAGASASTLSPAFLLSPSAAASAGEAQRPASASVLMGNAPVFVPAAAAAAAAGQGQTPSPGVGVYRPKLKLAFPPPGESQGPSALAQRRKHRRNVSSSRGEYRGREAPAQPAYAPRPSYPPGFVFSSPALPQPQPQQQREPEHPLVRWWKHFSAEELDRLQNALQDLMFTASRLVDEDARRAGGTGTEQRTEAWEMREAQARLGQWVQGLLGWREGLPAGDPRSKN</sequence>
<feature type="region of interest" description="Disordered" evidence="1">
    <location>
        <begin position="1"/>
        <end position="20"/>
    </location>
</feature>
<dbReference type="AlphaFoldDB" id="A0A167H5P4"/>
<protein>
    <submittedName>
        <fullName evidence="2">Uncharacterized protein</fullName>
    </submittedName>
</protein>
<dbReference type="EMBL" id="KV417326">
    <property type="protein sequence ID" value="KZO91264.1"/>
    <property type="molecule type" value="Genomic_DNA"/>
</dbReference>
<evidence type="ECO:0000313" key="2">
    <source>
        <dbReference type="EMBL" id="KZO91264.1"/>
    </source>
</evidence>
<dbReference type="OrthoDB" id="10504894at2759"/>
<feature type="region of interest" description="Disordered" evidence="1">
    <location>
        <begin position="64"/>
        <end position="159"/>
    </location>
</feature>
<gene>
    <name evidence="2" type="ORF">CALVIDRAFT_568419</name>
</gene>
<accession>A0A167H5P4</accession>
<reference evidence="2 3" key="1">
    <citation type="journal article" date="2016" name="Mol. Biol. Evol.">
        <title>Comparative Genomics of Early-Diverging Mushroom-Forming Fungi Provides Insights into the Origins of Lignocellulose Decay Capabilities.</title>
        <authorList>
            <person name="Nagy L.G."/>
            <person name="Riley R."/>
            <person name="Tritt A."/>
            <person name="Adam C."/>
            <person name="Daum C."/>
            <person name="Floudas D."/>
            <person name="Sun H."/>
            <person name="Yadav J.S."/>
            <person name="Pangilinan J."/>
            <person name="Larsson K.H."/>
            <person name="Matsuura K."/>
            <person name="Barry K."/>
            <person name="Labutti K."/>
            <person name="Kuo R."/>
            <person name="Ohm R.A."/>
            <person name="Bhattacharya S.S."/>
            <person name="Shirouzu T."/>
            <person name="Yoshinaga Y."/>
            <person name="Martin F.M."/>
            <person name="Grigoriev I.V."/>
            <person name="Hibbett D.S."/>
        </authorList>
    </citation>
    <scope>NUCLEOTIDE SEQUENCE [LARGE SCALE GENOMIC DNA]</scope>
    <source>
        <strain evidence="2 3">TUFC12733</strain>
    </source>
</reference>
<evidence type="ECO:0000313" key="3">
    <source>
        <dbReference type="Proteomes" id="UP000076738"/>
    </source>
</evidence>
<keyword evidence="3" id="KW-1185">Reference proteome</keyword>